<sequence>MANHRVFQSLRSFTRPLASTSASATSAAVSPLNLTQNPNPTATILNFDDVKELFSSVKTTKLLRSSINLHAAAIEPMVDLGMWAMNSKMMNMVVLREVMLGVVRRTFFEHFCAGETPAEAGKKAVELWESGGLRGMLNYALEYANDNESCDRNFECFLQTVEATKSLPRSSISFVIVKVTAICPLALLQRVSDLLRWEYMNQSFQLPWKLKTLPIFSDSSPFYHTPRKPNPLTPEEEQDLHLAHQRFQKICQNCSNASVPLVIDAEDTSVQPAIDYFTYSAAIEHNRDDDPIVFGTIQAYRKDAKERLFQAANAAEKMGVPMGIKLVRGAYMWSERELAASLGVESPIHNTIDQTHACFNDCSSYLIEKAADGSAAVVLATHNIESGNMAAAKARELQIGKENQRLQFAQLYGMSDSLSFGLRNAGFQVSKYMPFGPVELIIPYLLRRAKENRGLLSASTLDRQLLRKELKRRLKAAIL</sequence>
<evidence type="ECO:0000313" key="1">
    <source>
        <dbReference type="EMBL" id="KAI8019526.1"/>
    </source>
</evidence>
<dbReference type="Proteomes" id="UP001060215">
    <property type="component" value="Chromosome 2"/>
</dbReference>
<accession>A0ACC0I5D6</accession>
<keyword evidence="2" id="KW-1185">Reference proteome</keyword>
<dbReference type="EMBL" id="CM045759">
    <property type="protein sequence ID" value="KAI8019526.1"/>
    <property type="molecule type" value="Genomic_DNA"/>
</dbReference>
<evidence type="ECO:0000313" key="2">
    <source>
        <dbReference type="Proteomes" id="UP001060215"/>
    </source>
</evidence>
<name>A0ACC0I5D6_9ERIC</name>
<reference evidence="1 2" key="1">
    <citation type="journal article" date="2022" name="Plant J.">
        <title>Chromosome-level genome of Camellia lanceoleosa provides a valuable resource for understanding genome evolution and self-incompatibility.</title>
        <authorList>
            <person name="Gong W."/>
            <person name="Xiao S."/>
            <person name="Wang L."/>
            <person name="Liao Z."/>
            <person name="Chang Y."/>
            <person name="Mo W."/>
            <person name="Hu G."/>
            <person name="Li W."/>
            <person name="Zhao G."/>
            <person name="Zhu H."/>
            <person name="Hu X."/>
            <person name="Ji K."/>
            <person name="Xiang X."/>
            <person name="Song Q."/>
            <person name="Yuan D."/>
            <person name="Jin S."/>
            <person name="Zhang L."/>
        </authorList>
    </citation>
    <scope>NUCLEOTIDE SEQUENCE [LARGE SCALE GENOMIC DNA]</scope>
    <source>
        <strain evidence="1">SQ_2022a</strain>
    </source>
</reference>
<gene>
    <name evidence="1" type="ORF">LOK49_LG04G03334</name>
</gene>
<proteinExistence type="predicted"/>
<organism evidence="1 2">
    <name type="scientific">Camellia lanceoleosa</name>
    <dbReference type="NCBI Taxonomy" id="1840588"/>
    <lineage>
        <taxon>Eukaryota</taxon>
        <taxon>Viridiplantae</taxon>
        <taxon>Streptophyta</taxon>
        <taxon>Embryophyta</taxon>
        <taxon>Tracheophyta</taxon>
        <taxon>Spermatophyta</taxon>
        <taxon>Magnoliopsida</taxon>
        <taxon>eudicotyledons</taxon>
        <taxon>Gunneridae</taxon>
        <taxon>Pentapetalae</taxon>
        <taxon>asterids</taxon>
        <taxon>Ericales</taxon>
        <taxon>Theaceae</taxon>
        <taxon>Camellia</taxon>
    </lineage>
</organism>
<protein>
    <submittedName>
        <fullName evidence="1">Uncharacterized protein</fullName>
    </submittedName>
</protein>
<comment type="caution">
    <text evidence="1">The sequence shown here is derived from an EMBL/GenBank/DDBJ whole genome shotgun (WGS) entry which is preliminary data.</text>
</comment>